<reference evidence="2 3" key="1">
    <citation type="submission" date="2007-03" db="EMBL/GenBank/DDBJ databases">
        <authorList>
            <person name="Stal L."/>
            <person name="Ferriera S."/>
            <person name="Johnson J."/>
            <person name="Kravitz S."/>
            <person name="Beeson K."/>
            <person name="Sutton G."/>
            <person name="Rogers Y.-H."/>
            <person name="Friedman R."/>
            <person name="Frazier M."/>
            <person name="Venter J.C."/>
        </authorList>
    </citation>
    <scope>NUCLEOTIDE SEQUENCE [LARGE SCALE GENOMIC DNA]</scope>
    <source>
        <strain evidence="2 3">CCY0110</strain>
    </source>
</reference>
<protein>
    <submittedName>
        <fullName evidence="2">Uncharacterized protein</fullName>
    </submittedName>
</protein>
<sequence>MTGHASHKGTSPKPNTNAEGSLDTVTDGVDPHEIAPDNAETMRVQEAPENEAATERPNNISDK</sequence>
<dbReference type="Proteomes" id="UP000003781">
    <property type="component" value="Unassembled WGS sequence"/>
</dbReference>
<accession>A3ITU1</accession>
<feature type="region of interest" description="Disordered" evidence="1">
    <location>
        <begin position="1"/>
        <end position="63"/>
    </location>
</feature>
<evidence type="ECO:0000313" key="3">
    <source>
        <dbReference type="Proteomes" id="UP000003781"/>
    </source>
</evidence>
<proteinExistence type="predicted"/>
<dbReference type="EMBL" id="AAXW01000030">
    <property type="protein sequence ID" value="EAZ90157.1"/>
    <property type="molecule type" value="Genomic_DNA"/>
</dbReference>
<dbReference type="OrthoDB" id="467855at2"/>
<organism evidence="2 3">
    <name type="scientific">Crocosphaera chwakensis CCY0110</name>
    <dbReference type="NCBI Taxonomy" id="391612"/>
    <lineage>
        <taxon>Bacteria</taxon>
        <taxon>Bacillati</taxon>
        <taxon>Cyanobacteriota</taxon>
        <taxon>Cyanophyceae</taxon>
        <taxon>Oscillatoriophycideae</taxon>
        <taxon>Chroococcales</taxon>
        <taxon>Aphanothecaceae</taxon>
        <taxon>Crocosphaera</taxon>
        <taxon>Crocosphaera chwakensis</taxon>
    </lineage>
</organism>
<dbReference type="RefSeq" id="WP_008276798.1">
    <property type="nucleotide sequence ID" value="NZ_AAXW01000030.1"/>
</dbReference>
<dbReference type="eggNOG" id="ENOG50339J1">
    <property type="taxonomic scope" value="Bacteria"/>
</dbReference>
<evidence type="ECO:0000256" key="1">
    <source>
        <dbReference type="SAM" id="MobiDB-lite"/>
    </source>
</evidence>
<feature type="compositionally biased region" description="Polar residues" evidence="1">
    <location>
        <begin position="8"/>
        <end position="19"/>
    </location>
</feature>
<dbReference type="AlphaFoldDB" id="A3ITU1"/>
<comment type="caution">
    <text evidence="2">The sequence shown here is derived from an EMBL/GenBank/DDBJ whole genome shotgun (WGS) entry which is preliminary data.</text>
</comment>
<gene>
    <name evidence="2" type="ORF">CY0110_06139</name>
</gene>
<name>A3ITU1_9CHRO</name>
<keyword evidence="3" id="KW-1185">Reference proteome</keyword>
<evidence type="ECO:0000313" key="2">
    <source>
        <dbReference type="EMBL" id="EAZ90157.1"/>
    </source>
</evidence>